<evidence type="ECO:0000256" key="1">
    <source>
        <dbReference type="SAM" id="MobiDB-lite"/>
    </source>
</evidence>
<dbReference type="AlphaFoldDB" id="A0A9W9Z5S6"/>
<dbReference type="EMBL" id="MU826828">
    <property type="protein sequence ID" value="KAJ7374318.1"/>
    <property type="molecule type" value="Genomic_DNA"/>
</dbReference>
<sequence>MSAKQDRDDNQMQLSLNETQECEEAKTQNLSAESLAIDVEPSMPLIEKQGYLNGPQCEQTMEQLELFQDNGKFDQHKRLVTLQLKRCENRKITNMALRRETKLHGAQCEQVLKQLEVLQIKGKLDENENLFSLYSRLCREGENADMEISLIIEQAVSFMYHKEFKKSKVFLTSVIQLGNYCQLRNAAILIARARFLLVENNTHMYERDKKIQALLKCLEHSEDLLKHHNSPEDWAELCYNYGLAWLAVMSTIPDDDRSAQARKHARENARCYFERAIAFCKKDPRLRVQVKKLTYCNLGAAAVLLDCTSTAARTEQKHITPEDIKDAQGHLDFVERVLGDCLPLGSRMHLFKTRSDQYYRQGFYLLAKETAENALHIATSNGFKTELVTLQERIDFLNRLYEEKIRLTTDNDADNSYSDNDASSEASGSETTAKPVSSL</sequence>
<keyword evidence="3" id="KW-1185">Reference proteome</keyword>
<feature type="compositionally biased region" description="Low complexity" evidence="1">
    <location>
        <begin position="414"/>
        <end position="433"/>
    </location>
</feature>
<proteinExistence type="predicted"/>
<organism evidence="2 3">
    <name type="scientific">Desmophyllum pertusum</name>
    <dbReference type="NCBI Taxonomy" id="174260"/>
    <lineage>
        <taxon>Eukaryota</taxon>
        <taxon>Metazoa</taxon>
        <taxon>Cnidaria</taxon>
        <taxon>Anthozoa</taxon>
        <taxon>Hexacorallia</taxon>
        <taxon>Scleractinia</taxon>
        <taxon>Caryophylliina</taxon>
        <taxon>Caryophylliidae</taxon>
        <taxon>Desmophyllum</taxon>
    </lineage>
</organism>
<protein>
    <submittedName>
        <fullName evidence="2">Uncharacterized protein</fullName>
    </submittedName>
</protein>
<reference evidence="2" key="1">
    <citation type="submission" date="2023-01" db="EMBL/GenBank/DDBJ databases">
        <title>Genome assembly of the deep-sea coral Lophelia pertusa.</title>
        <authorList>
            <person name="Herrera S."/>
            <person name="Cordes E."/>
        </authorList>
    </citation>
    <scope>NUCLEOTIDE SEQUENCE</scope>
    <source>
        <strain evidence="2">USNM1676648</strain>
        <tissue evidence="2">Polyp</tissue>
    </source>
</reference>
<accession>A0A9W9Z5S6</accession>
<name>A0A9W9Z5S6_9CNID</name>
<evidence type="ECO:0000313" key="2">
    <source>
        <dbReference type="EMBL" id="KAJ7374318.1"/>
    </source>
</evidence>
<evidence type="ECO:0000313" key="3">
    <source>
        <dbReference type="Proteomes" id="UP001163046"/>
    </source>
</evidence>
<gene>
    <name evidence="2" type="ORF">OS493_007406</name>
</gene>
<dbReference type="OrthoDB" id="5989851at2759"/>
<dbReference type="Proteomes" id="UP001163046">
    <property type="component" value="Unassembled WGS sequence"/>
</dbReference>
<feature type="region of interest" description="Disordered" evidence="1">
    <location>
        <begin position="411"/>
        <end position="439"/>
    </location>
</feature>
<comment type="caution">
    <text evidence="2">The sequence shown here is derived from an EMBL/GenBank/DDBJ whole genome shotgun (WGS) entry which is preliminary data.</text>
</comment>